<dbReference type="Pfam" id="PF00069">
    <property type="entry name" value="Pkinase"/>
    <property type="match status" value="1"/>
</dbReference>
<dbReference type="Proteomes" id="UP000800235">
    <property type="component" value="Unassembled WGS sequence"/>
</dbReference>
<keyword evidence="2 6" id="KW-0547">Nucleotide-binding</keyword>
<name>A0A9P4NSA7_9PEZI</name>
<comment type="similarity">
    <text evidence="5">Belongs to the protein kinase superfamily. Ser/Thr protein kinase family. GCN2 subfamily.</text>
</comment>
<keyword evidence="7" id="KW-0723">Serine/threonine-protein kinase</keyword>
<evidence type="ECO:0000256" key="4">
    <source>
        <dbReference type="ARBA" id="ARBA00022840"/>
    </source>
</evidence>
<protein>
    <submittedName>
        <fullName evidence="9">Kinase-like protein</fullName>
    </submittedName>
</protein>
<comment type="caution">
    <text evidence="9">The sequence shown here is derived from an EMBL/GenBank/DDBJ whole genome shotgun (WGS) entry which is preliminary data.</text>
</comment>
<keyword evidence="10" id="KW-1185">Reference proteome</keyword>
<dbReference type="SUPFAM" id="SSF56112">
    <property type="entry name" value="Protein kinase-like (PK-like)"/>
    <property type="match status" value="1"/>
</dbReference>
<gene>
    <name evidence="9" type="ORF">EJ08DRAFT_588983</name>
</gene>
<dbReference type="Gene3D" id="1.10.510.10">
    <property type="entry name" value="Transferase(Phosphotransferase) domain 1"/>
    <property type="match status" value="1"/>
</dbReference>
<dbReference type="InterPro" id="IPR017441">
    <property type="entry name" value="Protein_kinase_ATP_BS"/>
</dbReference>
<dbReference type="SMART" id="SM00220">
    <property type="entry name" value="S_TKc"/>
    <property type="match status" value="1"/>
</dbReference>
<evidence type="ECO:0000256" key="1">
    <source>
        <dbReference type="ARBA" id="ARBA00022679"/>
    </source>
</evidence>
<dbReference type="GO" id="GO:0005737">
    <property type="term" value="C:cytoplasm"/>
    <property type="evidence" value="ECO:0007669"/>
    <property type="project" value="TreeGrafter"/>
</dbReference>
<dbReference type="EMBL" id="MU007038">
    <property type="protein sequence ID" value="KAF2430488.1"/>
    <property type="molecule type" value="Genomic_DNA"/>
</dbReference>
<keyword evidence="3 9" id="KW-0418">Kinase</keyword>
<reference evidence="9" key="1">
    <citation type="journal article" date="2020" name="Stud. Mycol.">
        <title>101 Dothideomycetes genomes: a test case for predicting lifestyles and emergence of pathogens.</title>
        <authorList>
            <person name="Haridas S."/>
            <person name="Albert R."/>
            <person name="Binder M."/>
            <person name="Bloem J."/>
            <person name="Labutti K."/>
            <person name="Salamov A."/>
            <person name="Andreopoulos B."/>
            <person name="Baker S."/>
            <person name="Barry K."/>
            <person name="Bills G."/>
            <person name="Bluhm B."/>
            <person name="Cannon C."/>
            <person name="Castanera R."/>
            <person name="Culley D."/>
            <person name="Daum C."/>
            <person name="Ezra D."/>
            <person name="Gonzalez J."/>
            <person name="Henrissat B."/>
            <person name="Kuo A."/>
            <person name="Liang C."/>
            <person name="Lipzen A."/>
            <person name="Lutzoni F."/>
            <person name="Magnuson J."/>
            <person name="Mondo S."/>
            <person name="Nolan M."/>
            <person name="Ohm R."/>
            <person name="Pangilinan J."/>
            <person name="Park H.-J."/>
            <person name="Ramirez L."/>
            <person name="Alfaro M."/>
            <person name="Sun H."/>
            <person name="Tritt A."/>
            <person name="Yoshinaga Y."/>
            <person name="Zwiers L.-H."/>
            <person name="Turgeon B."/>
            <person name="Goodwin S."/>
            <person name="Spatafora J."/>
            <person name="Crous P."/>
            <person name="Grigoriev I."/>
        </authorList>
    </citation>
    <scope>NUCLEOTIDE SEQUENCE</scope>
    <source>
        <strain evidence="9">CBS 130266</strain>
    </source>
</reference>
<keyword evidence="4 6" id="KW-0067">ATP-binding</keyword>
<evidence type="ECO:0000256" key="2">
    <source>
        <dbReference type="ARBA" id="ARBA00022741"/>
    </source>
</evidence>
<accession>A0A9P4NSA7</accession>
<proteinExistence type="inferred from homology"/>
<dbReference type="AlphaFoldDB" id="A0A9P4NSA7"/>
<dbReference type="InterPro" id="IPR050339">
    <property type="entry name" value="CC_SR_Kinase"/>
</dbReference>
<feature type="binding site" evidence="6">
    <location>
        <position position="41"/>
    </location>
    <ligand>
        <name>ATP</name>
        <dbReference type="ChEBI" id="CHEBI:30616"/>
    </ligand>
</feature>
<organism evidence="9 10">
    <name type="scientific">Tothia fuscella</name>
    <dbReference type="NCBI Taxonomy" id="1048955"/>
    <lineage>
        <taxon>Eukaryota</taxon>
        <taxon>Fungi</taxon>
        <taxon>Dikarya</taxon>
        <taxon>Ascomycota</taxon>
        <taxon>Pezizomycotina</taxon>
        <taxon>Dothideomycetes</taxon>
        <taxon>Pleosporomycetidae</taxon>
        <taxon>Venturiales</taxon>
        <taxon>Cylindrosympodiaceae</taxon>
        <taxon>Tothia</taxon>
    </lineage>
</organism>
<dbReference type="GO" id="GO:0005524">
    <property type="term" value="F:ATP binding"/>
    <property type="evidence" value="ECO:0007669"/>
    <property type="project" value="UniProtKB-UniRule"/>
</dbReference>
<dbReference type="OrthoDB" id="1405469at2759"/>
<sequence>MFEISRYRREFNEIGCIGKGGYGKVYHVKHKLDGADYAIKKITLSSARVRRIEERGQDELDRLLMEVRTLARFDHPNIVRYYGGWLEYTMPAASGPAASSDEPQLTLHIQMSLHPLSLADFLSPQSESLSNQGFEFRHCFHPQISMRILLAILDGVQYLHSTRLIHRDLKPSNIFLSFHSSPSLSCIDLSSCQTCTHPRTPTPYLTIRIGDFGLVTEIAQPDGGASSVLASKAVGTELYRPHDSSGKLDESLDVYALGIIAVELLQRFETKMERLGRLGDARSGKFDGVVAERTVEGGDELLECIRRMICEEKERFSCREVRERIEKFLSP</sequence>
<dbReference type="PROSITE" id="PS50011">
    <property type="entry name" value="PROTEIN_KINASE_DOM"/>
    <property type="match status" value="1"/>
</dbReference>
<evidence type="ECO:0000256" key="5">
    <source>
        <dbReference type="ARBA" id="ARBA00037982"/>
    </source>
</evidence>
<evidence type="ECO:0000259" key="8">
    <source>
        <dbReference type="PROSITE" id="PS50011"/>
    </source>
</evidence>
<evidence type="ECO:0000256" key="3">
    <source>
        <dbReference type="ARBA" id="ARBA00022777"/>
    </source>
</evidence>
<feature type="domain" description="Protein kinase" evidence="8">
    <location>
        <begin position="11"/>
        <end position="331"/>
    </location>
</feature>
<dbReference type="InterPro" id="IPR000719">
    <property type="entry name" value="Prot_kinase_dom"/>
</dbReference>
<dbReference type="PROSITE" id="PS00108">
    <property type="entry name" value="PROTEIN_KINASE_ST"/>
    <property type="match status" value="1"/>
</dbReference>
<dbReference type="PROSITE" id="PS00107">
    <property type="entry name" value="PROTEIN_KINASE_ATP"/>
    <property type="match status" value="1"/>
</dbReference>
<dbReference type="InterPro" id="IPR008271">
    <property type="entry name" value="Ser/Thr_kinase_AS"/>
</dbReference>
<keyword evidence="1" id="KW-0808">Transferase</keyword>
<dbReference type="GO" id="GO:0005634">
    <property type="term" value="C:nucleus"/>
    <property type="evidence" value="ECO:0007669"/>
    <property type="project" value="TreeGrafter"/>
</dbReference>
<dbReference type="Gene3D" id="3.30.200.20">
    <property type="entry name" value="Phosphorylase Kinase, domain 1"/>
    <property type="match status" value="1"/>
</dbReference>
<evidence type="ECO:0000256" key="7">
    <source>
        <dbReference type="RuleBase" id="RU000304"/>
    </source>
</evidence>
<dbReference type="PANTHER" id="PTHR11042:SF187">
    <property type="entry name" value="EUKARYOTIC TRANSLATION INITIATION FACTOR 2-ALPHA KINASE 2"/>
    <property type="match status" value="1"/>
</dbReference>
<evidence type="ECO:0000313" key="10">
    <source>
        <dbReference type="Proteomes" id="UP000800235"/>
    </source>
</evidence>
<evidence type="ECO:0000313" key="9">
    <source>
        <dbReference type="EMBL" id="KAF2430488.1"/>
    </source>
</evidence>
<dbReference type="InterPro" id="IPR011009">
    <property type="entry name" value="Kinase-like_dom_sf"/>
</dbReference>
<evidence type="ECO:0000256" key="6">
    <source>
        <dbReference type="PROSITE-ProRule" id="PRU10141"/>
    </source>
</evidence>
<dbReference type="PANTHER" id="PTHR11042">
    <property type="entry name" value="EUKARYOTIC TRANSLATION INITIATION FACTOR 2-ALPHA KINASE EIF2-ALPHA KINASE -RELATED"/>
    <property type="match status" value="1"/>
</dbReference>
<dbReference type="GO" id="GO:0004694">
    <property type="term" value="F:eukaryotic translation initiation factor 2alpha kinase activity"/>
    <property type="evidence" value="ECO:0007669"/>
    <property type="project" value="TreeGrafter"/>
</dbReference>